<keyword evidence="3" id="KW-1185">Reference proteome</keyword>
<evidence type="ECO:0000313" key="3">
    <source>
        <dbReference type="Proteomes" id="UP000287033"/>
    </source>
</evidence>
<comment type="caution">
    <text evidence="2">The sequence shown here is derived from an EMBL/GenBank/DDBJ whole genome shotgun (WGS) entry which is preliminary data.</text>
</comment>
<gene>
    <name evidence="2" type="ORF">chiPu_0011988</name>
</gene>
<dbReference type="AlphaFoldDB" id="A0A401ST20"/>
<dbReference type="Proteomes" id="UP000287033">
    <property type="component" value="Unassembled WGS sequence"/>
</dbReference>
<name>A0A401ST20_CHIPU</name>
<feature type="compositionally biased region" description="Basic and acidic residues" evidence="1">
    <location>
        <begin position="11"/>
        <end position="48"/>
    </location>
</feature>
<organism evidence="2 3">
    <name type="scientific">Chiloscyllium punctatum</name>
    <name type="common">Brownbanded bambooshark</name>
    <name type="synonym">Hemiscyllium punctatum</name>
    <dbReference type="NCBI Taxonomy" id="137246"/>
    <lineage>
        <taxon>Eukaryota</taxon>
        <taxon>Metazoa</taxon>
        <taxon>Chordata</taxon>
        <taxon>Craniata</taxon>
        <taxon>Vertebrata</taxon>
        <taxon>Chondrichthyes</taxon>
        <taxon>Elasmobranchii</taxon>
        <taxon>Galeomorphii</taxon>
        <taxon>Galeoidea</taxon>
        <taxon>Orectolobiformes</taxon>
        <taxon>Hemiscylliidae</taxon>
        <taxon>Chiloscyllium</taxon>
    </lineage>
</organism>
<feature type="region of interest" description="Disordered" evidence="1">
    <location>
        <begin position="1"/>
        <end position="48"/>
    </location>
</feature>
<dbReference type="EMBL" id="BEZZ01000524">
    <property type="protein sequence ID" value="GCC33518.1"/>
    <property type="molecule type" value="Genomic_DNA"/>
</dbReference>
<accession>A0A401ST20</accession>
<evidence type="ECO:0000313" key="2">
    <source>
        <dbReference type="EMBL" id="GCC33518.1"/>
    </source>
</evidence>
<evidence type="ECO:0000256" key="1">
    <source>
        <dbReference type="SAM" id="MobiDB-lite"/>
    </source>
</evidence>
<feature type="compositionally biased region" description="Basic residues" evidence="1">
    <location>
        <begin position="1"/>
        <end position="10"/>
    </location>
</feature>
<proteinExistence type="predicted"/>
<sequence>MRKVRQARGGRVHEREVGQARGGRVHERELGQARGGRVHEREVGQARGGRVHERELTLNRNCKATLFSQKTDLIDFVEIAKLERSGPNFND</sequence>
<reference evidence="2 3" key="1">
    <citation type="journal article" date="2018" name="Nat. Ecol. Evol.">
        <title>Shark genomes provide insights into elasmobranch evolution and the origin of vertebrates.</title>
        <authorList>
            <person name="Hara Y"/>
            <person name="Yamaguchi K"/>
            <person name="Onimaru K"/>
            <person name="Kadota M"/>
            <person name="Koyanagi M"/>
            <person name="Keeley SD"/>
            <person name="Tatsumi K"/>
            <person name="Tanaka K"/>
            <person name="Motone F"/>
            <person name="Kageyama Y"/>
            <person name="Nozu R"/>
            <person name="Adachi N"/>
            <person name="Nishimura O"/>
            <person name="Nakagawa R"/>
            <person name="Tanegashima C"/>
            <person name="Kiyatake I"/>
            <person name="Matsumoto R"/>
            <person name="Murakumo K"/>
            <person name="Nishida K"/>
            <person name="Terakita A"/>
            <person name="Kuratani S"/>
            <person name="Sato K"/>
            <person name="Hyodo S Kuraku.S."/>
        </authorList>
    </citation>
    <scope>NUCLEOTIDE SEQUENCE [LARGE SCALE GENOMIC DNA]</scope>
</reference>
<protein>
    <submittedName>
        <fullName evidence="2">Uncharacterized protein</fullName>
    </submittedName>
</protein>